<dbReference type="GO" id="GO:0015940">
    <property type="term" value="P:pantothenate biosynthetic process"/>
    <property type="evidence" value="ECO:0007669"/>
    <property type="project" value="UniProtKB-UniRule"/>
</dbReference>
<keyword evidence="10" id="KW-1185">Reference proteome</keyword>
<dbReference type="CDD" id="cd00560">
    <property type="entry name" value="PanC"/>
    <property type="match status" value="1"/>
</dbReference>
<dbReference type="EMBL" id="PDLO01000001">
    <property type="protein sequence ID" value="PHK99984.1"/>
    <property type="molecule type" value="Genomic_DNA"/>
</dbReference>
<comment type="subunit">
    <text evidence="8">Homodimer.</text>
</comment>
<evidence type="ECO:0000256" key="5">
    <source>
        <dbReference type="ARBA" id="ARBA00022741"/>
    </source>
</evidence>
<gene>
    <name evidence="8" type="primary">panC</name>
    <name evidence="9" type="ORF">CGL56_02760</name>
</gene>
<dbReference type="GO" id="GO:0005524">
    <property type="term" value="F:ATP binding"/>
    <property type="evidence" value="ECO:0007669"/>
    <property type="project" value="UniProtKB-KW"/>
</dbReference>
<feature type="binding site" evidence="8">
    <location>
        <begin position="188"/>
        <end position="191"/>
    </location>
    <ligand>
        <name>ATP</name>
        <dbReference type="ChEBI" id="CHEBI:30616"/>
    </ligand>
</feature>
<comment type="similarity">
    <text evidence="2 8">Belongs to the pantothenate synthetase family.</text>
</comment>
<dbReference type="InterPro" id="IPR003721">
    <property type="entry name" value="Pantoate_ligase"/>
</dbReference>
<dbReference type="UniPathway" id="UPA00028">
    <property type="reaction ID" value="UER00005"/>
</dbReference>
<comment type="caution">
    <text evidence="9">The sequence shown here is derived from an EMBL/GenBank/DDBJ whole genome shotgun (WGS) entry which is preliminary data.</text>
</comment>
<comment type="pathway">
    <text evidence="1 8">Cofactor biosynthesis; (R)-pantothenate biosynthesis; (R)-pantothenate from (R)-pantoate and beta-alanine: step 1/1.</text>
</comment>
<dbReference type="Proteomes" id="UP000226437">
    <property type="component" value="Unassembled WGS sequence"/>
</dbReference>
<evidence type="ECO:0000256" key="1">
    <source>
        <dbReference type="ARBA" id="ARBA00004990"/>
    </source>
</evidence>
<dbReference type="EC" id="6.3.2.1" evidence="8"/>
<dbReference type="PANTHER" id="PTHR21299">
    <property type="entry name" value="CYTIDYLATE KINASE/PANTOATE-BETA-ALANINE LIGASE"/>
    <property type="match status" value="1"/>
</dbReference>
<dbReference type="HAMAP" id="MF_00158">
    <property type="entry name" value="PanC"/>
    <property type="match status" value="1"/>
</dbReference>
<feature type="binding site" evidence="8">
    <location>
        <position position="61"/>
    </location>
    <ligand>
        <name>(R)-pantoate</name>
        <dbReference type="ChEBI" id="CHEBI:15980"/>
    </ligand>
</feature>
<feature type="binding site" evidence="8">
    <location>
        <position position="157"/>
    </location>
    <ligand>
        <name>(R)-pantoate</name>
        <dbReference type="ChEBI" id="CHEBI:15980"/>
    </ligand>
</feature>
<dbReference type="Gene3D" id="3.40.50.620">
    <property type="entry name" value="HUPs"/>
    <property type="match status" value="1"/>
</dbReference>
<keyword evidence="3 8" id="KW-0436">Ligase</keyword>
<dbReference type="GO" id="GO:0004592">
    <property type="term" value="F:pantoate-beta-alanine ligase activity"/>
    <property type="evidence" value="ECO:0007669"/>
    <property type="project" value="UniProtKB-UniRule"/>
</dbReference>
<feature type="active site" description="Proton donor" evidence="8">
    <location>
        <position position="37"/>
    </location>
</feature>
<comment type="subcellular location">
    <subcellularLocation>
        <location evidence="8">Cytoplasm</location>
    </subcellularLocation>
</comment>
<comment type="miscellaneous">
    <text evidence="8">The reaction proceeds by a bi uni uni bi ping pong mechanism.</text>
</comment>
<dbReference type="InterPro" id="IPR042176">
    <property type="entry name" value="Pantoate_ligase_C"/>
</dbReference>
<keyword evidence="6 8" id="KW-0067">ATP-binding</keyword>
<feature type="binding site" evidence="8">
    <location>
        <position position="61"/>
    </location>
    <ligand>
        <name>beta-alanine</name>
        <dbReference type="ChEBI" id="CHEBI:57966"/>
    </ligand>
</feature>
<evidence type="ECO:0000256" key="4">
    <source>
        <dbReference type="ARBA" id="ARBA00022655"/>
    </source>
</evidence>
<dbReference type="InterPro" id="IPR014729">
    <property type="entry name" value="Rossmann-like_a/b/a_fold"/>
</dbReference>
<name>A0A2G0CJ35_9BACT</name>
<proteinExistence type="inferred from homology"/>
<dbReference type="Pfam" id="PF02569">
    <property type="entry name" value="Pantoate_ligase"/>
    <property type="match status" value="1"/>
</dbReference>
<dbReference type="PANTHER" id="PTHR21299:SF1">
    <property type="entry name" value="PANTOATE--BETA-ALANINE LIGASE"/>
    <property type="match status" value="1"/>
</dbReference>
<evidence type="ECO:0000256" key="2">
    <source>
        <dbReference type="ARBA" id="ARBA00009256"/>
    </source>
</evidence>
<evidence type="ECO:0000256" key="6">
    <source>
        <dbReference type="ARBA" id="ARBA00022840"/>
    </source>
</evidence>
<feature type="binding site" evidence="8">
    <location>
        <begin position="151"/>
        <end position="154"/>
    </location>
    <ligand>
        <name>ATP</name>
        <dbReference type="ChEBI" id="CHEBI:30616"/>
    </ligand>
</feature>
<dbReference type="NCBIfam" id="TIGR00018">
    <property type="entry name" value="panC"/>
    <property type="match status" value="1"/>
</dbReference>
<evidence type="ECO:0000256" key="3">
    <source>
        <dbReference type="ARBA" id="ARBA00022598"/>
    </source>
</evidence>
<evidence type="ECO:0000256" key="7">
    <source>
        <dbReference type="ARBA" id="ARBA00048258"/>
    </source>
</evidence>
<evidence type="ECO:0000313" key="9">
    <source>
        <dbReference type="EMBL" id="PHK99984.1"/>
    </source>
</evidence>
<dbReference type="AlphaFoldDB" id="A0A2G0CJ35"/>
<sequence length="289" mass="31561">MKIFSTASDLSLALAADRASGRSIGFVPTMGALHQGHAALVRQSAADRAITVASIFVNPTQFNEGADLAAYPRTPEADTELLRECGCTYLYLPTVEDVYPGGMEVNPVAHLEFGSFTTRMEGSSRPGHFAGVVQVVSRLLDIVRPEVLYLGQKDYQQVAVVRRMVELLRLDVDVVAVPTVREPDGLAMSSRNRRLSTEERRAAGKINHHLAVVAAGLRAGWPARELERLALKGMREQPLLAPEYVEVVDGDTLQPYQDGEPVRELVVATAVRVGDVRLIDNRIALRANP</sequence>
<keyword evidence="8" id="KW-0963">Cytoplasm</keyword>
<reference evidence="9 10" key="1">
    <citation type="submission" date="2017-10" db="EMBL/GenBank/DDBJ databases">
        <title>The draft genome sequence of Lewinella marina KCTC 32374.</title>
        <authorList>
            <person name="Wang K."/>
        </authorList>
    </citation>
    <scope>NUCLEOTIDE SEQUENCE [LARGE SCALE GENOMIC DNA]</scope>
    <source>
        <strain evidence="9 10">MKG-38</strain>
    </source>
</reference>
<accession>A0A2G0CJ35</accession>
<dbReference type="RefSeq" id="WP_099104963.1">
    <property type="nucleotide sequence ID" value="NZ_JAATJF010000001.1"/>
</dbReference>
<comment type="catalytic activity">
    <reaction evidence="7 8">
        <text>(R)-pantoate + beta-alanine + ATP = (R)-pantothenate + AMP + diphosphate + H(+)</text>
        <dbReference type="Rhea" id="RHEA:10912"/>
        <dbReference type="ChEBI" id="CHEBI:15378"/>
        <dbReference type="ChEBI" id="CHEBI:15980"/>
        <dbReference type="ChEBI" id="CHEBI:29032"/>
        <dbReference type="ChEBI" id="CHEBI:30616"/>
        <dbReference type="ChEBI" id="CHEBI:33019"/>
        <dbReference type="ChEBI" id="CHEBI:57966"/>
        <dbReference type="ChEBI" id="CHEBI:456215"/>
        <dbReference type="EC" id="6.3.2.1"/>
    </reaction>
</comment>
<keyword evidence="4 8" id="KW-0566">Pantothenate biosynthesis</keyword>
<evidence type="ECO:0000313" key="10">
    <source>
        <dbReference type="Proteomes" id="UP000226437"/>
    </source>
</evidence>
<keyword evidence="5 8" id="KW-0547">Nucleotide-binding</keyword>
<feature type="binding site" evidence="8">
    <location>
        <position position="180"/>
    </location>
    <ligand>
        <name>ATP</name>
        <dbReference type="ChEBI" id="CHEBI:30616"/>
    </ligand>
</feature>
<comment type="function">
    <text evidence="8">Catalyzes the condensation of pantoate with beta-alanine in an ATP-dependent reaction via a pantoyl-adenylate intermediate.</text>
</comment>
<dbReference type="SUPFAM" id="SSF52374">
    <property type="entry name" value="Nucleotidylyl transferase"/>
    <property type="match status" value="1"/>
</dbReference>
<protein>
    <recommendedName>
        <fullName evidence="8">Pantothenate synthetase</fullName>
        <shortName evidence="8">PS</shortName>
        <ecNumber evidence="8">6.3.2.1</ecNumber>
    </recommendedName>
    <alternativeName>
        <fullName evidence="8">Pantoate--beta-alanine ligase</fullName>
    </alternativeName>
    <alternativeName>
        <fullName evidence="8">Pantoate-activating enzyme</fullName>
    </alternativeName>
</protein>
<dbReference type="OrthoDB" id="9773087at2"/>
<dbReference type="GO" id="GO:0005829">
    <property type="term" value="C:cytosol"/>
    <property type="evidence" value="ECO:0007669"/>
    <property type="project" value="TreeGrafter"/>
</dbReference>
<evidence type="ECO:0000256" key="8">
    <source>
        <dbReference type="HAMAP-Rule" id="MF_00158"/>
    </source>
</evidence>
<dbReference type="Gene3D" id="3.30.1300.10">
    <property type="entry name" value="Pantoate-beta-alanine ligase, C-terminal domain"/>
    <property type="match status" value="1"/>
</dbReference>
<feature type="binding site" evidence="8">
    <location>
        <begin position="30"/>
        <end position="37"/>
    </location>
    <ligand>
        <name>ATP</name>
        <dbReference type="ChEBI" id="CHEBI:30616"/>
    </ligand>
</feature>
<organism evidence="9 10">
    <name type="scientific">Neolewinella marina</name>
    <dbReference type="NCBI Taxonomy" id="438751"/>
    <lineage>
        <taxon>Bacteria</taxon>
        <taxon>Pseudomonadati</taxon>
        <taxon>Bacteroidota</taxon>
        <taxon>Saprospiria</taxon>
        <taxon>Saprospirales</taxon>
        <taxon>Lewinellaceae</taxon>
        <taxon>Neolewinella</taxon>
    </lineage>
</organism>